<gene>
    <name evidence="3" type="primary">YXIE</name>
</gene>
<feature type="compositionally biased region" description="Basic and acidic residues" evidence="1">
    <location>
        <begin position="15"/>
        <end position="27"/>
    </location>
</feature>
<reference evidence="3" key="1">
    <citation type="submission" date="2009-01" db="EMBL/GenBank/DDBJ databases">
        <authorList>
            <consortium name="cGRASP (B.F. Koop &amp; W.S. Davidson)"/>
            <person name="Leong J."/>
            <person name="von Schalburg K."/>
            <person name="Cooper G."/>
            <person name="Moore R."/>
            <person name="Holt R."/>
            <person name="Davidson W.S."/>
            <person name="Koop B.F."/>
        </authorList>
    </citation>
    <scope>NUCLEOTIDE SEQUENCE</scope>
    <source>
        <tissue evidence="3">Thymus</tissue>
    </source>
</reference>
<protein>
    <submittedName>
        <fullName evidence="3">YxiE</fullName>
    </submittedName>
</protein>
<proteinExistence type="evidence at transcript level"/>
<dbReference type="PANTHER" id="PTHR46989:SF3">
    <property type="entry name" value="USPA DOMAIN-CONTAINING PROTEIN"/>
    <property type="match status" value="1"/>
</dbReference>
<dbReference type="GeneID" id="100286637"/>
<reference evidence="3" key="2">
    <citation type="journal article" date="2010" name="BMC Genomics">
        <title>Salmo salar and Esox lucius full-length cDNA sequences reveal changes in evolutionary pressures on a post-tetraploidization genome.</title>
        <authorList>
            <person name="Leong J.S."/>
            <person name="Jantzen S.G."/>
            <person name="von Schalburg K.R."/>
            <person name="Cooper G.A."/>
            <person name="Messmer A.M."/>
            <person name="Liao N.Y."/>
            <person name="Munro S."/>
            <person name="Moore R."/>
            <person name="Holt R.A."/>
            <person name="Jones S.J."/>
            <person name="Davidson W.S."/>
            <person name="Koop B.F."/>
        </authorList>
    </citation>
    <scope>NUCLEOTIDE SEQUENCE</scope>
    <source>
        <tissue evidence="3">Thymus</tissue>
    </source>
</reference>
<feature type="domain" description="UspA" evidence="2">
    <location>
        <begin position="43"/>
        <end position="192"/>
    </location>
</feature>
<accession>B9EPF7</accession>
<feature type="region of interest" description="Disordered" evidence="1">
    <location>
        <begin position="1"/>
        <end position="41"/>
    </location>
</feature>
<dbReference type="SUPFAM" id="SSF52402">
    <property type="entry name" value="Adenine nucleotide alpha hydrolases-like"/>
    <property type="match status" value="1"/>
</dbReference>
<dbReference type="InterPro" id="IPR006016">
    <property type="entry name" value="UspA"/>
</dbReference>
<dbReference type="EMBL" id="BT057532">
    <property type="protein sequence ID" value="ACM09404.1"/>
    <property type="molecule type" value="mRNA"/>
</dbReference>
<evidence type="ECO:0000256" key="1">
    <source>
        <dbReference type="SAM" id="MobiDB-lite"/>
    </source>
</evidence>
<sequence>MADEAADPNPPKTNTDGKVDTIEHFQGDENDPANDPNNKKYTRRIVIPMDGSGCGNRALEIYMSIFHQPNDYVVLVHIHQPPTLSGLSLAAAPTLYMSHEYRKSVEDSVVKCQKYGQQLKQQAINLGLKFKIVLATVQGRGCGDTILSIAKEYDPSLIIIGSRGLGTFSRFMLGSTSDFLVHHSELPVCVVPPAQHSSK</sequence>
<dbReference type="RefSeq" id="NP_001140048.1">
    <property type="nucleotide sequence ID" value="NM_001146576.1"/>
</dbReference>
<dbReference type="AlphaFoldDB" id="B9EPF7"/>
<dbReference type="KEGG" id="sasa:100286637"/>
<reference evidence="3" key="3">
    <citation type="submission" date="2010-08" db="EMBL/GenBank/DDBJ databases">
        <authorList>
            <consortium name="cGRASP (B.F. Koop &amp; W.S. Davidson)"/>
        </authorList>
    </citation>
    <scope>NUCLEOTIDE SEQUENCE</scope>
    <source>
        <tissue evidence="3">Thymus</tissue>
    </source>
</reference>
<dbReference type="CDD" id="cd23659">
    <property type="entry name" value="USP_At3g01520-like"/>
    <property type="match status" value="1"/>
</dbReference>
<organism evidence="3">
    <name type="scientific">Salmo salar</name>
    <name type="common">Atlantic salmon</name>
    <dbReference type="NCBI Taxonomy" id="8030"/>
    <lineage>
        <taxon>Eukaryota</taxon>
        <taxon>Metazoa</taxon>
        <taxon>Chordata</taxon>
        <taxon>Craniata</taxon>
        <taxon>Vertebrata</taxon>
        <taxon>Euteleostomi</taxon>
        <taxon>Actinopterygii</taxon>
        <taxon>Neopterygii</taxon>
        <taxon>Teleostei</taxon>
        <taxon>Protacanthopterygii</taxon>
        <taxon>Salmoniformes</taxon>
        <taxon>Salmonidae</taxon>
        <taxon>Salmoninae</taxon>
        <taxon>Salmo</taxon>
    </lineage>
</organism>
<dbReference type="CTD" id="100286637"/>
<dbReference type="Pfam" id="PF00582">
    <property type="entry name" value="Usp"/>
    <property type="match status" value="1"/>
</dbReference>
<dbReference type="Gene3D" id="3.40.50.620">
    <property type="entry name" value="HUPs"/>
    <property type="match status" value="1"/>
</dbReference>
<evidence type="ECO:0000259" key="2">
    <source>
        <dbReference type="Pfam" id="PF00582"/>
    </source>
</evidence>
<dbReference type="InterPro" id="IPR014729">
    <property type="entry name" value="Rossmann-like_a/b/a_fold"/>
</dbReference>
<dbReference type="InterPro" id="IPR006015">
    <property type="entry name" value="Universal_stress_UspA"/>
</dbReference>
<name>B9EPF7_SALSA</name>
<evidence type="ECO:0000313" key="3">
    <source>
        <dbReference type="EMBL" id="ACM09404.1"/>
    </source>
</evidence>
<dbReference type="PRINTS" id="PR01438">
    <property type="entry name" value="UNVRSLSTRESS"/>
</dbReference>
<dbReference type="PANTHER" id="PTHR46989">
    <property type="entry name" value="USP DOMAIN-CONTAINING PROTEIN"/>
    <property type="match status" value="1"/>
</dbReference>